<dbReference type="AlphaFoldDB" id="A0A7S4SV29"/>
<keyword evidence="7" id="KW-0326">Glycosidase</keyword>
<feature type="binding site" evidence="10">
    <location>
        <begin position="482"/>
        <end position="483"/>
    </location>
    <ligand>
        <name>substrate</name>
    </ligand>
</feature>
<evidence type="ECO:0000256" key="7">
    <source>
        <dbReference type="ARBA" id="ARBA00023295"/>
    </source>
</evidence>
<evidence type="ECO:0000256" key="1">
    <source>
        <dbReference type="ARBA" id="ARBA00000448"/>
    </source>
</evidence>
<evidence type="ECO:0000256" key="10">
    <source>
        <dbReference type="PIRSR" id="PIRSR617736-2"/>
    </source>
</evidence>
<accession>A0A7S4SV29</accession>
<feature type="active site" description="Nucleophile" evidence="9">
    <location>
        <position position="428"/>
    </location>
</feature>
<name>A0A7S4SV29_9DINO</name>
<keyword evidence="5" id="KW-0136">Cellulose degradation</keyword>
<dbReference type="GO" id="GO:0008422">
    <property type="term" value="F:beta-glucosidase activity"/>
    <property type="evidence" value="ECO:0007669"/>
    <property type="project" value="UniProtKB-EC"/>
</dbReference>
<dbReference type="NCBIfam" id="TIGR03356">
    <property type="entry name" value="BGL"/>
    <property type="match status" value="1"/>
</dbReference>
<reference evidence="12" key="1">
    <citation type="submission" date="2021-01" db="EMBL/GenBank/DDBJ databases">
        <authorList>
            <person name="Corre E."/>
            <person name="Pelletier E."/>
            <person name="Niang G."/>
            <person name="Scheremetjew M."/>
            <person name="Finn R."/>
            <person name="Kale V."/>
            <person name="Holt S."/>
            <person name="Cochrane G."/>
            <person name="Meng A."/>
            <person name="Brown T."/>
            <person name="Cohen L."/>
        </authorList>
    </citation>
    <scope>NUCLEOTIDE SEQUENCE</scope>
    <source>
        <strain evidence="12">CCMP3105</strain>
    </source>
</reference>
<dbReference type="EMBL" id="HBNR01079747">
    <property type="protein sequence ID" value="CAE4656549.1"/>
    <property type="molecule type" value="Transcribed_RNA"/>
</dbReference>
<evidence type="ECO:0000256" key="2">
    <source>
        <dbReference type="ARBA" id="ARBA00010838"/>
    </source>
</evidence>
<dbReference type="EC" id="3.2.1.21" evidence="3"/>
<sequence length="869" mass="97550">MVCQPEVVDLYLDAPAHSGDTHAEAKVHGNGKFSKLMQLQEADAQAADQPRQADRTVTQNFSDEVALTFPPGFIWGAATAAAQIEGAAAEGGRTPSIWDTFCKQPGRIANNETCEVACDHYHRWRCDVRLMKDLGLKSYRFSISWSRLLPKGRGAPNPDAIAFYGSLLRDLLSSGIQPIVTLYHWDIPQCLEEEYGGWLSRKVAGDFEEFAATCFEAFGSKVGRWITLNEPWCCAVCGYCDGEMAPGRTDDPGRAPYIVAHHMLLAHARAVQRYRAEFQDEQGGQIGITCNAHWGEPSSGSDADRAAADRYMDFQLGWFAGPIWKGDYPKTMRKHCGERLPRFTETEKQQLRGTSDFFGLNYYSTAYISDKGAREGVGYTEDIRKRDLVDRRWQKTAAGWSIVPWGLRRLCNHIQAEYAPRGGIIITENGSSWPEDDNAQQACRDSRRIEYLQQHLAQLHAAIQDGADVRGYLAWSLLDNFEWQHGYAQRFGIIHVNYKTQERTVKDSGRALSDISRTNMLRIPRQLLKGSEHSPAGEADLQQNGEEQLAVMVYLDTDSCAEDDALRFNVEHLSSHDEQIDVGVHLCSYLSYTGFVIWENVLYFRKQAPDLLEAFRTESPGAILVIVRLSPRPRGKCSIVPMGSAPATTDFLKRTGWRHHPLPLDWCSVTPKVWKHAIGDNFKTLVASEIKGNDHPYELMFSEIRMLRRRRGWATPAVQRGVQRLRSMLRGHEAWGLMFYFERVDVSESDKQAVLDGIIGDMLVLAEDASHMGFAHIVLVWFEPGGASGSGDAGGDAMWATEEDNISILQYRLCPPIEDFSRLPPLDVVRIAEMLEEKFPDIFTRGRSPMDGSGPLSDAESDSEPEDVP</sequence>
<organism evidence="12">
    <name type="scientific">Alexandrium monilatum</name>
    <dbReference type="NCBI Taxonomy" id="311494"/>
    <lineage>
        <taxon>Eukaryota</taxon>
        <taxon>Sar</taxon>
        <taxon>Alveolata</taxon>
        <taxon>Dinophyceae</taxon>
        <taxon>Gonyaulacales</taxon>
        <taxon>Pyrocystaceae</taxon>
        <taxon>Alexandrium</taxon>
    </lineage>
</organism>
<evidence type="ECO:0000256" key="9">
    <source>
        <dbReference type="PIRSR" id="PIRSR617736-1"/>
    </source>
</evidence>
<feature type="binding site" evidence="10">
    <location>
        <position position="229"/>
    </location>
    <ligand>
        <name>substrate</name>
    </ligand>
</feature>
<dbReference type="SUPFAM" id="SSF51445">
    <property type="entry name" value="(Trans)glycosidases"/>
    <property type="match status" value="1"/>
</dbReference>
<feature type="binding site" evidence="10">
    <location>
        <position position="363"/>
    </location>
    <ligand>
        <name>substrate</name>
    </ligand>
</feature>
<evidence type="ECO:0000256" key="4">
    <source>
        <dbReference type="ARBA" id="ARBA00022801"/>
    </source>
</evidence>
<evidence type="ECO:0000256" key="8">
    <source>
        <dbReference type="ARBA" id="ARBA00023326"/>
    </source>
</evidence>
<dbReference type="InterPro" id="IPR017853">
    <property type="entry name" value="GH"/>
</dbReference>
<feature type="binding site" evidence="10">
    <location>
        <position position="184"/>
    </location>
    <ligand>
        <name>substrate</name>
    </ligand>
</feature>
<feature type="region of interest" description="Disordered" evidence="11">
    <location>
        <begin position="843"/>
        <end position="869"/>
    </location>
</feature>
<dbReference type="InterPro" id="IPR017736">
    <property type="entry name" value="Glyco_hydro_1_beta-glucosidase"/>
</dbReference>
<proteinExistence type="inferred from homology"/>
<keyword evidence="8" id="KW-0624">Polysaccharide degradation</keyword>
<evidence type="ECO:0000313" key="12">
    <source>
        <dbReference type="EMBL" id="CAE4656549.1"/>
    </source>
</evidence>
<dbReference type="GO" id="GO:0030245">
    <property type="term" value="P:cellulose catabolic process"/>
    <property type="evidence" value="ECO:0007669"/>
    <property type="project" value="UniProtKB-KW"/>
</dbReference>
<protein>
    <recommendedName>
        <fullName evidence="3">beta-glucosidase</fullName>
        <ecNumber evidence="3">3.2.1.21</ecNumber>
    </recommendedName>
</protein>
<feature type="active site" description="Proton donor" evidence="9">
    <location>
        <position position="230"/>
    </location>
</feature>
<evidence type="ECO:0000256" key="11">
    <source>
        <dbReference type="SAM" id="MobiDB-lite"/>
    </source>
</evidence>
<dbReference type="Pfam" id="PF00232">
    <property type="entry name" value="Glyco_hydro_1"/>
    <property type="match status" value="1"/>
</dbReference>
<evidence type="ECO:0000256" key="3">
    <source>
        <dbReference type="ARBA" id="ARBA00012744"/>
    </source>
</evidence>
<dbReference type="PANTHER" id="PTHR10353">
    <property type="entry name" value="GLYCOSYL HYDROLASE"/>
    <property type="match status" value="1"/>
</dbReference>
<comment type="similarity">
    <text evidence="2">Belongs to the glycosyl hydrolase 1 family.</text>
</comment>
<evidence type="ECO:0000256" key="6">
    <source>
        <dbReference type="ARBA" id="ARBA00023277"/>
    </source>
</evidence>
<comment type="catalytic activity">
    <reaction evidence="1">
        <text>Hydrolysis of terminal, non-reducing beta-D-glucosyl residues with release of beta-D-glucose.</text>
        <dbReference type="EC" id="3.2.1.21"/>
    </reaction>
</comment>
<keyword evidence="6" id="KW-0119">Carbohydrate metabolism</keyword>
<keyword evidence="4" id="KW-0378">Hydrolase</keyword>
<feature type="compositionally biased region" description="Acidic residues" evidence="11">
    <location>
        <begin position="859"/>
        <end position="869"/>
    </location>
</feature>
<dbReference type="FunFam" id="3.20.20.80:FF:000011">
    <property type="entry name" value="Cytosolic beta-glucosidase"/>
    <property type="match status" value="1"/>
</dbReference>
<dbReference type="Gene3D" id="3.20.20.80">
    <property type="entry name" value="Glycosidases"/>
    <property type="match status" value="1"/>
</dbReference>
<dbReference type="PANTHER" id="PTHR10353:SF36">
    <property type="entry name" value="LP05116P"/>
    <property type="match status" value="1"/>
</dbReference>
<feature type="binding site" evidence="10">
    <location>
        <position position="475"/>
    </location>
    <ligand>
        <name>substrate</name>
    </ligand>
</feature>
<feature type="binding site" evidence="10">
    <location>
        <position position="83"/>
    </location>
    <ligand>
        <name>substrate</name>
    </ligand>
</feature>
<gene>
    <name evidence="12" type="ORF">AMON00008_LOCUS56920</name>
</gene>
<evidence type="ECO:0000256" key="5">
    <source>
        <dbReference type="ARBA" id="ARBA00023001"/>
    </source>
</evidence>
<dbReference type="PRINTS" id="PR00131">
    <property type="entry name" value="GLHYDRLASE1"/>
</dbReference>
<dbReference type="InterPro" id="IPR001360">
    <property type="entry name" value="Glyco_hydro_1"/>
</dbReference>